<dbReference type="InterPro" id="IPR011990">
    <property type="entry name" value="TPR-like_helical_dom_sf"/>
</dbReference>
<feature type="compositionally biased region" description="Basic and acidic residues" evidence="6">
    <location>
        <begin position="817"/>
        <end position="839"/>
    </location>
</feature>
<dbReference type="PROSITE" id="PS50089">
    <property type="entry name" value="ZF_RING_2"/>
    <property type="match status" value="1"/>
</dbReference>
<evidence type="ECO:0000256" key="2">
    <source>
        <dbReference type="ARBA" id="ARBA00022833"/>
    </source>
</evidence>
<feature type="compositionally biased region" description="Polar residues" evidence="6">
    <location>
        <begin position="472"/>
        <end position="490"/>
    </location>
</feature>
<feature type="region of interest" description="Disordered" evidence="6">
    <location>
        <begin position="470"/>
        <end position="490"/>
    </location>
</feature>
<dbReference type="InterPro" id="IPR001841">
    <property type="entry name" value="Znf_RING"/>
</dbReference>
<dbReference type="InterPro" id="IPR019734">
    <property type="entry name" value="TPR_rpt"/>
</dbReference>
<evidence type="ECO:0000256" key="3">
    <source>
        <dbReference type="PROSITE-ProRule" id="PRU00175"/>
    </source>
</evidence>
<dbReference type="Pfam" id="PF24905">
    <property type="entry name" value="TTC3_9th"/>
    <property type="match status" value="1"/>
</dbReference>
<sequence length="1562" mass="174801">MADNSCSDSDLDRHAGGKNVKDDQELLKAGSTALLNNCPQDAVSNYKSYLEKIPIKLSQKISIAQVVLRYSFCIALIKCNDYQNIADAAEYLMELIDSGYASKFPALYLALAKAYYSLNRFQKALEIIEKALKLVPNISKVKHQSWPGLQLTIQESGKDILLKELLSLQKECENFKPPDAVCGYDKCLEYSTHIVPAREIRFTDPDFKPFLLLKCTAKCQFAYHNSCWEHLKHLNMHLEEPKDLLDMPCSSDKCSPDKDNNSVILEVQSIGSEGFKKPLIICNRNKSSDNSSNSSTDTHSRSAPKSCVRMPSSPAYSGWQSNNISSARIAQGVPLVVQSRFAPATIPRPYAQPAPAPYYFRAGPPCYYPPCPPFQVPQQPLMPPHYHLVGHPPQPQRNFVEVYVHRTSMLSQGSTLYVPIAPGPVQVGPPSLQSPGTAKVTELAKETPKSSNKLHSVVEDFKKVVRELAGCSETSPNTSPDTSFSTPNTSKEVPIKDVVENFKKLVHGSVTEKPAAFNKKTLVEDVGDENHNTIPLTHTSVPNFWPKLCTAEKPMSTQDHLDLNLKNPSATLQAKSKSYFKDDQSSQEKPLILSPSIINLFCSSEEDLASEPFKSSSPKSDTILEILNRCRSMKFGYSDDEYMNPELQCFGHPFAEFSSYVGPNEIDDDYVQQADFVFSYYQSVFDKNGHDRIEDLQDKWKTTINNDLGLSETFTDKYSSVSEFLLKSKKFAAIDDIIGTSDLLPDMFSNAETEITQSVSYLLSSRKVSNTQNEEKTLSNESCNDTWKMKINNNNCDTNSQLSSSLSNYADCSSNPSREDSDVCYKSESDVSISDRDSNHNPISVRKKASHVNGEHKPSSIFVPEDPNISKSDDLYMSDDDEEIDTSLVDVHEDGSAIKGESYENSSILPQKWSEGINKADTVDRDSQTENISDPEKNSLMKENQSLKKQLLGLAYEKDELQRRIESLQMQMENIQASQESEHAKAILQAQKEAEALACKDKELKEMENKYCSLEQESKRYQEIVVEHEKKIADLEAMMDQTRRRHAKEINNFEKRLQVEKQHKEQEFQNLLKGKDQQYIQLWKDFCDFKFKKFNQGCNDKINLLSQLKDMMSESSRPTKSEIKSSIDKIEDDMITVSLKINDVNCVYNQQMENLKNGVDIQVPPVVDVPDIVNTPFEGAFEYIHSLLKTKQDELTMPRSYGPSKFYPSFYPSNGFQSLSQTREAEVFSPMTSASLFGPTQNETSNLWNNTYPNPTTHTAMPFDSNAAHINLPTVGASSMITPQPQLSNLMPQMMPYQQSTSNQNPAVQSRLSQSRSTPSPQSYPSMNGSVYNGPAIGSKPSSLGSLQKPVSAPTPPTSSVKSPTPVLSGATLGAAQQTQASSAQLGAIPRPRVQTATASMTPIVPTKPRPTIKSSKGESNYEKLMRSLQRMFPNRNDGELTQALRMARYRNGNTLSSLTHSEIVAKVQDVLNKQSKQTSMGWEKFGQAAWGTAKATVPEWEGGDQDECVICMNPMSAKEIYSLECKHSFHKECIRKWLLQDSICPNCRTHSTMTDEFPPLA</sequence>
<dbReference type="InterPro" id="IPR056870">
    <property type="entry name" value="TTC3/DZIP3/RBM44-like_helical"/>
</dbReference>
<feature type="region of interest" description="Disordered" evidence="6">
    <location>
        <begin position="286"/>
        <end position="314"/>
    </location>
</feature>
<accession>A0AAE1LKG2</accession>
<dbReference type="EMBL" id="JAHWGI010001147">
    <property type="protein sequence ID" value="KAK3923526.1"/>
    <property type="molecule type" value="Genomic_DNA"/>
</dbReference>
<dbReference type="PROSITE" id="PS50005">
    <property type="entry name" value="TPR"/>
    <property type="match status" value="1"/>
</dbReference>
<dbReference type="Gene3D" id="1.25.40.10">
    <property type="entry name" value="Tetratricopeptide repeat domain"/>
    <property type="match status" value="1"/>
</dbReference>
<feature type="compositionally biased region" description="Polar residues" evidence="6">
    <location>
        <begin position="1296"/>
        <end position="1331"/>
    </location>
</feature>
<comment type="caution">
    <text evidence="8">The sequence shown here is derived from an EMBL/GenBank/DDBJ whole genome shotgun (WGS) entry which is preliminary data.</text>
</comment>
<dbReference type="PROSITE" id="PS50293">
    <property type="entry name" value="TPR_REGION"/>
    <property type="match status" value="1"/>
</dbReference>
<feature type="repeat" description="TPR" evidence="4">
    <location>
        <begin position="105"/>
        <end position="138"/>
    </location>
</feature>
<keyword evidence="1 3" id="KW-0863">Zinc-finger</keyword>
<evidence type="ECO:0000259" key="7">
    <source>
        <dbReference type="PROSITE" id="PS50089"/>
    </source>
</evidence>
<organism evidence="8 9">
    <name type="scientific">Frankliniella fusca</name>
    <dbReference type="NCBI Taxonomy" id="407009"/>
    <lineage>
        <taxon>Eukaryota</taxon>
        <taxon>Metazoa</taxon>
        <taxon>Ecdysozoa</taxon>
        <taxon>Arthropoda</taxon>
        <taxon>Hexapoda</taxon>
        <taxon>Insecta</taxon>
        <taxon>Pterygota</taxon>
        <taxon>Neoptera</taxon>
        <taxon>Paraneoptera</taxon>
        <taxon>Thysanoptera</taxon>
        <taxon>Terebrantia</taxon>
        <taxon>Thripoidea</taxon>
        <taxon>Thripidae</taxon>
        <taxon>Frankliniella</taxon>
    </lineage>
</organism>
<evidence type="ECO:0000256" key="4">
    <source>
        <dbReference type="PROSITE-ProRule" id="PRU00339"/>
    </source>
</evidence>
<dbReference type="SUPFAM" id="SSF48452">
    <property type="entry name" value="TPR-like"/>
    <property type="match status" value="1"/>
</dbReference>
<dbReference type="GO" id="GO:0008270">
    <property type="term" value="F:zinc ion binding"/>
    <property type="evidence" value="ECO:0007669"/>
    <property type="project" value="UniProtKB-KW"/>
</dbReference>
<feature type="compositionally biased region" description="Low complexity" evidence="6">
    <location>
        <begin position="286"/>
        <end position="297"/>
    </location>
</feature>
<evidence type="ECO:0000256" key="1">
    <source>
        <dbReference type="ARBA" id="ARBA00022771"/>
    </source>
</evidence>
<proteinExistence type="predicted"/>
<evidence type="ECO:0000256" key="5">
    <source>
        <dbReference type="SAM" id="Coils"/>
    </source>
</evidence>
<evidence type="ECO:0000313" key="9">
    <source>
        <dbReference type="Proteomes" id="UP001219518"/>
    </source>
</evidence>
<feature type="compositionally biased region" description="Polar residues" evidence="6">
    <location>
        <begin position="807"/>
        <end position="816"/>
    </location>
</feature>
<feature type="region of interest" description="Disordered" evidence="6">
    <location>
        <begin position="1296"/>
        <end position="1391"/>
    </location>
</feature>
<dbReference type="GO" id="GO:0005737">
    <property type="term" value="C:cytoplasm"/>
    <property type="evidence" value="ECO:0007669"/>
    <property type="project" value="UniProtKB-ARBA"/>
</dbReference>
<dbReference type="InterPro" id="IPR043866">
    <property type="entry name" value="TTC3/DZIP3_dom"/>
</dbReference>
<keyword evidence="9" id="KW-1185">Reference proteome</keyword>
<keyword evidence="1 3" id="KW-0479">Metal-binding</keyword>
<reference evidence="8" key="2">
    <citation type="journal article" date="2023" name="BMC Genomics">
        <title>Pest status, molecular evolution, and epigenetic factors derived from the genome assembly of Frankliniella fusca, a thysanopteran phytovirus vector.</title>
        <authorList>
            <person name="Catto M.A."/>
            <person name="Labadie P.E."/>
            <person name="Jacobson A.L."/>
            <person name="Kennedy G.G."/>
            <person name="Srinivasan R."/>
            <person name="Hunt B.G."/>
        </authorList>
    </citation>
    <scope>NUCLEOTIDE SEQUENCE</scope>
    <source>
        <strain evidence="8">PL_HMW_Pooled</strain>
    </source>
</reference>
<gene>
    <name evidence="8" type="ORF">KUF71_001934</name>
</gene>
<keyword evidence="5" id="KW-0175">Coiled coil</keyword>
<dbReference type="Proteomes" id="UP001219518">
    <property type="component" value="Unassembled WGS sequence"/>
</dbReference>
<reference evidence="8" key="1">
    <citation type="submission" date="2021-07" db="EMBL/GenBank/DDBJ databases">
        <authorList>
            <person name="Catto M.A."/>
            <person name="Jacobson A."/>
            <person name="Kennedy G."/>
            <person name="Labadie P."/>
            <person name="Hunt B.G."/>
            <person name="Srinivasan R."/>
        </authorList>
    </citation>
    <scope>NUCLEOTIDE SEQUENCE</scope>
    <source>
        <strain evidence="8">PL_HMW_Pooled</strain>
        <tissue evidence="8">Head</tissue>
    </source>
</reference>
<keyword evidence="2" id="KW-0862">Zinc</keyword>
<dbReference type="PANTHER" id="PTHR17550:SF7">
    <property type="entry name" value="RNA-BINDING PROTEIN 44"/>
    <property type="match status" value="1"/>
</dbReference>
<keyword evidence="4" id="KW-0802">TPR repeat</keyword>
<dbReference type="InterPro" id="IPR013083">
    <property type="entry name" value="Znf_RING/FYVE/PHD"/>
</dbReference>
<evidence type="ECO:0000313" key="8">
    <source>
        <dbReference type="EMBL" id="KAK3923526.1"/>
    </source>
</evidence>
<feature type="compositionally biased region" description="Low complexity" evidence="6">
    <location>
        <begin position="1358"/>
        <end position="1388"/>
    </location>
</feature>
<evidence type="ECO:0000256" key="6">
    <source>
        <dbReference type="SAM" id="MobiDB-lite"/>
    </source>
</evidence>
<dbReference type="Pfam" id="PF19179">
    <property type="entry name" value="TTC3_DZIP3_dom"/>
    <property type="match status" value="1"/>
</dbReference>
<dbReference type="Pfam" id="PF13639">
    <property type="entry name" value="zf-RING_2"/>
    <property type="match status" value="1"/>
</dbReference>
<dbReference type="SMART" id="SM00184">
    <property type="entry name" value="RING"/>
    <property type="match status" value="1"/>
</dbReference>
<dbReference type="PANTHER" id="PTHR17550">
    <property type="entry name" value="E3 UBIQUITIN-PROTEIN LIGASE TTC3"/>
    <property type="match status" value="1"/>
</dbReference>
<dbReference type="SUPFAM" id="SSF57850">
    <property type="entry name" value="RING/U-box"/>
    <property type="match status" value="1"/>
</dbReference>
<dbReference type="Gene3D" id="3.30.40.10">
    <property type="entry name" value="Zinc/RING finger domain, C3HC4 (zinc finger)"/>
    <property type="match status" value="1"/>
</dbReference>
<protein>
    <submittedName>
        <fullName evidence="8">E3 ubiquitin-protein ligase TTC3</fullName>
    </submittedName>
</protein>
<feature type="domain" description="RING-type" evidence="7">
    <location>
        <begin position="1509"/>
        <end position="1549"/>
    </location>
</feature>
<name>A0AAE1LKG2_9NEOP</name>
<feature type="coiled-coil region" evidence="5">
    <location>
        <begin position="944"/>
        <end position="1052"/>
    </location>
</feature>
<feature type="region of interest" description="Disordered" evidence="6">
    <location>
        <begin position="807"/>
        <end position="870"/>
    </location>
</feature>
<dbReference type="SMART" id="SM00028">
    <property type="entry name" value="TPR"/>
    <property type="match status" value="1"/>
</dbReference>